<dbReference type="InterPro" id="IPR007110">
    <property type="entry name" value="Ig-like_dom"/>
</dbReference>
<comment type="caution">
    <text evidence="4">The sequence shown here is derived from an EMBL/GenBank/DDBJ whole genome shotgun (WGS) entry which is preliminary data.</text>
</comment>
<dbReference type="SUPFAM" id="SSF48726">
    <property type="entry name" value="Immunoglobulin"/>
    <property type="match status" value="2"/>
</dbReference>
<dbReference type="OrthoDB" id="5984265at2759"/>
<dbReference type="PROSITE" id="PS50835">
    <property type="entry name" value="IG_LIKE"/>
    <property type="match status" value="2"/>
</dbReference>
<organism evidence="4 5">
    <name type="scientific">Pocillopora damicornis</name>
    <name type="common">Cauliflower coral</name>
    <name type="synonym">Millepora damicornis</name>
    <dbReference type="NCBI Taxonomy" id="46731"/>
    <lineage>
        <taxon>Eukaryota</taxon>
        <taxon>Metazoa</taxon>
        <taxon>Cnidaria</taxon>
        <taxon>Anthozoa</taxon>
        <taxon>Hexacorallia</taxon>
        <taxon>Scleractinia</taxon>
        <taxon>Astrocoeniina</taxon>
        <taxon>Pocilloporidae</taxon>
        <taxon>Pocillopora</taxon>
    </lineage>
</organism>
<dbReference type="InterPro" id="IPR036179">
    <property type="entry name" value="Ig-like_dom_sf"/>
</dbReference>
<keyword evidence="1" id="KW-0393">Immunoglobulin domain</keyword>
<evidence type="ECO:0000313" key="4">
    <source>
        <dbReference type="EMBL" id="RMX46493.1"/>
    </source>
</evidence>
<evidence type="ECO:0000256" key="2">
    <source>
        <dbReference type="SAM" id="Phobius"/>
    </source>
</evidence>
<dbReference type="FunFam" id="2.60.40.10:FF:000107">
    <property type="entry name" value="Myosin, light chain kinase a"/>
    <property type="match status" value="1"/>
</dbReference>
<keyword evidence="2" id="KW-1133">Transmembrane helix</keyword>
<sequence>MNCPFSNAGKASAQIVPETDITVTKGETLTLTCKVNEETISIRWRKDGETITERAIIDTRLDEKKSKLALTEFGEEDNGEYSCEARNKPGTVARSVVTVNVKGKASALVVTETSTALTKGDALILTCKVNKETISIKWKKDGDPITERAIINTQLDEGKSKLALISVVEEDSGEYSCEARNKLGTAARSVVTVNIKGNSEAPSSSSSSSSSSLEWYYIGGALAAVVFLVALISYVTKRRETVMGFAGTVEEPSKSVLEMQNMTCLK</sequence>
<evidence type="ECO:0000259" key="3">
    <source>
        <dbReference type="PROSITE" id="PS50835"/>
    </source>
</evidence>
<proteinExistence type="predicted"/>
<dbReference type="AlphaFoldDB" id="A0A3M6TYL1"/>
<feature type="transmembrane region" description="Helical" evidence="2">
    <location>
        <begin position="215"/>
        <end position="235"/>
    </location>
</feature>
<dbReference type="Pfam" id="PF07679">
    <property type="entry name" value="I-set"/>
    <property type="match status" value="2"/>
</dbReference>
<dbReference type="PANTHER" id="PTHR46013">
    <property type="entry name" value="VASCULAR CELL ADHESION MOLECULE 1"/>
    <property type="match status" value="1"/>
</dbReference>
<dbReference type="InterPro" id="IPR003598">
    <property type="entry name" value="Ig_sub2"/>
</dbReference>
<dbReference type="SMART" id="SM00409">
    <property type="entry name" value="IG"/>
    <property type="match status" value="2"/>
</dbReference>
<accession>A0A3M6TYL1</accession>
<evidence type="ECO:0000256" key="1">
    <source>
        <dbReference type="ARBA" id="ARBA00023319"/>
    </source>
</evidence>
<gene>
    <name evidence="4" type="ORF">pdam_00024814</name>
</gene>
<feature type="domain" description="Ig-like" evidence="3">
    <location>
        <begin position="11"/>
        <end position="100"/>
    </location>
</feature>
<feature type="domain" description="Ig-like" evidence="3">
    <location>
        <begin position="106"/>
        <end position="194"/>
    </location>
</feature>
<dbReference type="PANTHER" id="PTHR46013:SF7">
    <property type="entry name" value="IG-LIKE DOMAIN-CONTAINING PROTEIN"/>
    <property type="match status" value="1"/>
</dbReference>
<keyword evidence="5" id="KW-1185">Reference proteome</keyword>
<dbReference type="CDD" id="cd00096">
    <property type="entry name" value="Ig"/>
    <property type="match status" value="2"/>
</dbReference>
<keyword evidence="2" id="KW-0812">Transmembrane</keyword>
<dbReference type="InterPro" id="IPR013783">
    <property type="entry name" value="Ig-like_fold"/>
</dbReference>
<reference evidence="4 5" key="1">
    <citation type="journal article" date="2018" name="Sci. Rep.">
        <title>Comparative analysis of the Pocillopora damicornis genome highlights role of immune system in coral evolution.</title>
        <authorList>
            <person name="Cunning R."/>
            <person name="Bay R.A."/>
            <person name="Gillette P."/>
            <person name="Baker A.C."/>
            <person name="Traylor-Knowles N."/>
        </authorList>
    </citation>
    <scope>NUCLEOTIDE SEQUENCE [LARGE SCALE GENOMIC DNA]</scope>
    <source>
        <strain evidence="4">RSMAS</strain>
        <tissue evidence="4">Whole animal</tissue>
    </source>
</reference>
<name>A0A3M6TYL1_POCDA</name>
<dbReference type="Gene3D" id="2.60.40.10">
    <property type="entry name" value="Immunoglobulins"/>
    <property type="match status" value="2"/>
</dbReference>
<dbReference type="EMBL" id="RCHS01002695">
    <property type="protein sequence ID" value="RMX46493.1"/>
    <property type="molecule type" value="Genomic_DNA"/>
</dbReference>
<evidence type="ECO:0000313" key="5">
    <source>
        <dbReference type="Proteomes" id="UP000275408"/>
    </source>
</evidence>
<dbReference type="InterPro" id="IPR013098">
    <property type="entry name" value="Ig_I-set"/>
</dbReference>
<dbReference type="STRING" id="46731.A0A3M6TYL1"/>
<keyword evidence="2" id="KW-0472">Membrane</keyword>
<protein>
    <recommendedName>
        <fullName evidence="3">Ig-like domain-containing protein</fullName>
    </recommendedName>
</protein>
<dbReference type="SMART" id="SM00408">
    <property type="entry name" value="IGc2"/>
    <property type="match status" value="2"/>
</dbReference>
<dbReference type="InterPro" id="IPR003599">
    <property type="entry name" value="Ig_sub"/>
</dbReference>
<dbReference type="Proteomes" id="UP000275408">
    <property type="component" value="Unassembled WGS sequence"/>
</dbReference>